<organism evidence="1 2">
    <name type="scientific">Portunus trituberculatus</name>
    <name type="common">Swimming crab</name>
    <name type="synonym">Neptunus trituberculatus</name>
    <dbReference type="NCBI Taxonomy" id="210409"/>
    <lineage>
        <taxon>Eukaryota</taxon>
        <taxon>Metazoa</taxon>
        <taxon>Ecdysozoa</taxon>
        <taxon>Arthropoda</taxon>
        <taxon>Crustacea</taxon>
        <taxon>Multicrustacea</taxon>
        <taxon>Malacostraca</taxon>
        <taxon>Eumalacostraca</taxon>
        <taxon>Eucarida</taxon>
        <taxon>Decapoda</taxon>
        <taxon>Pleocyemata</taxon>
        <taxon>Brachyura</taxon>
        <taxon>Eubrachyura</taxon>
        <taxon>Portunoidea</taxon>
        <taxon>Portunidae</taxon>
        <taxon>Portuninae</taxon>
        <taxon>Portunus</taxon>
    </lineage>
</organism>
<gene>
    <name evidence="1" type="ORF">E2C01_042105</name>
</gene>
<evidence type="ECO:0000313" key="1">
    <source>
        <dbReference type="EMBL" id="MPC48337.1"/>
    </source>
</evidence>
<dbReference type="EMBL" id="VSRR010008231">
    <property type="protein sequence ID" value="MPC48337.1"/>
    <property type="molecule type" value="Genomic_DNA"/>
</dbReference>
<evidence type="ECO:0000313" key="2">
    <source>
        <dbReference type="Proteomes" id="UP000324222"/>
    </source>
</evidence>
<protein>
    <submittedName>
        <fullName evidence="1">Uncharacterized protein</fullName>
    </submittedName>
</protein>
<name>A0A5B7FSI3_PORTR</name>
<accession>A0A5B7FSI3</accession>
<dbReference type="Proteomes" id="UP000324222">
    <property type="component" value="Unassembled WGS sequence"/>
</dbReference>
<dbReference type="AlphaFoldDB" id="A0A5B7FSI3"/>
<reference evidence="1 2" key="1">
    <citation type="submission" date="2019-05" db="EMBL/GenBank/DDBJ databases">
        <title>Another draft genome of Portunus trituberculatus and its Hox gene families provides insights of decapod evolution.</title>
        <authorList>
            <person name="Jeong J.-H."/>
            <person name="Song I."/>
            <person name="Kim S."/>
            <person name="Choi T."/>
            <person name="Kim D."/>
            <person name="Ryu S."/>
            <person name="Kim W."/>
        </authorList>
    </citation>
    <scope>NUCLEOTIDE SEQUENCE [LARGE SCALE GENOMIC DNA]</scope>
    <source>
        <tissue evidence="1">Muscle</tissue>
    </source>
</reference>
<keyword evidence="2" id="KW-1185">Reference proteome</keyword>
<proteinExistence type="predicted"/>
<sequence length="72" mass="8329">MVQYDMLITDNTRTQPHFDIDISSKIKFCMYHAHMVNTDNPGSYHVEFNKALKNEEPIRDKSSIGPTIKTNT</sequence>
<comment type="caution">
    <text evidence="1">The sequence shown here is derived from an EMBL/GenBank/DDBJ whole genome shotgun (WGS) entry which is preliminary data.</text>
</comment>